<dbReference type="GO" id="GO:0008168">
    <property type="term" value="F:methyltransferase activity"/>
    <property type="evidence" value="ECO:0007669"/>
    <property type="project" value="UniProtKB-KW"/>
</dbReference>
<sequence>MSKSYLDKVYDVKGAEETRALYDAWSESYEAEIAENGYATPKRCAEALSAALPDKDAPILDFGCGTGLSGIALRQAGFTCIDGVDLSPDMLAKAKDKSLYRSLTVIDAGDPPPGDAGTYTAITAIGVIGSGAAPLSVLDQLCAALVPGGLVCFSFNDHTLEDPAFENRVTALVADGTLRMINRDYGPHLPARNINSAVYVLEKT</sequence>
<dbReference type="OrthoDB" id="9807911at2"/>
<dbReference type="GO" id="GO:0032259">
    <property type="term" value="P:methylation"/>
    <property type="evidence" value="ECO:0007669"/>
    <property type="project" value="UniProtKB-KW"/>
</dbReference>
<dbReference type="Gene3D" id="3.40.50.150">
    <property type="entry name" value="Vaccinia Virus protein VP39"/>
    <property type="match status" value="1"/>
</dbReference>
<reference evidence="4 5" key="1">
    <citation type="submission" date="2014-03" db="EMBL/GenBank/DDBJ databases">
        <title>The draft genome sequence of Marivita geojedonensis KCTC 23882.</title>
        <authorList>
            <person name="Lai Q."/>
            <person name="Shao Z."/>
        </authorList>
    </citation>
    <scope>NUCLEOTIDE SEQUENCE [LARGE SCALE GENOMIC DNA]</scope>
    <source>
        <strain evidence="4 5">DPG-138</strain>
    </source>
</reference>
<dbReference type="RefSeq" id="WP_085635879.1">
    <property type="nucleotide sequence ID" value="NZ_JFKC01000003.1"/>
</dbReference>
<dbReference type="CDD" id="cd02440">
    <property type="entry name" value="AdoMet_MTases"/>
    <property type="match status" value="1"/>
</dbReference>
<dbReference type="Proteomes" id="UP000193926">
    <property type="component" value="Unassembled WGS sequence"/>
</dbReference>
<dbReference type="InterPro" id="IPR029063">
    <property type="entry name" value="SAM-dependent_MTases_sf"/>
</dbReference>
<evidence type="ECO:0000256" key="2">
    <source>
        <dbReference type="ARBA" id="ARBA00022679"/>
    </source>
</evidence>
<dbReference type="Pfam" id="PF13489">
    <property type="entry name" value="Methyltransf_23"/>
    <property type="match status" value="1"/>
</dbReference>
<dbReference type="STRING" id="1123756.MGEO_06395"/>
<dbReference type="PANTHER" id="PTHR43464">
    <property type="entry name" value="METHYLTRANSFERASE"/>
    <property type="match status" value="1"/>
</dbReference>
<dbReference type="PANTHER" id="PTHR43464:SF19">
    <property type="entry name" value="UBIQUINONE BIOSYNTHESIS O-METHYLTRANSFERASE, MITOCHONDRIAL"/>
    <property type="match status" value="1"/>
</dbReference>
<keyword evidence="2 4" id="KW-0808">Transferase</keyword>
<keyword evidence="1 4" id="KW-0489">Methyltransferase</keyword>
<proteinExistence type="predicted"/>
<evidence type="ECO:0000313" key="4">
    <source>
        <dbReference type="EMBL" id="OSQ52141.1"/>
    </source>
</evidence>
<accession>A0A1X4NNP1</accession>
<organism evidence="4 5">
    <name type="scientific">Marivita geojedonensis</name>
    <dbReference type="NCBI Taxonomy" id="1123756"/>
    <lineage>
        <taxon>Bacteria</taxon>
        <taxon>Pseudomonadati</taxon>
        <taxon>Pseudomonadota</taxon>
        <taxon>Alphaproteobacteria</taxon>
        <taxon>Rhodobacterales</taxon>
        <taxon>Roseobacteraceae</taxon>
        <taxon>Marivita</taxon>
    </lineage>
</organism>
<dbReference type="SUPFAM" id="SSF53335">
    <property type="entry name" value="S-adenosyl-L-methionine-dependent methyltransferases"/>
    <property type="match status" value="1"/>
</dbReference>
<dbReference type="AlphaFoldDB" id="A0A1X4NNP1"/>
<gene>
    <name evidence="4" type="ORF">MGEO_06395</name>
</gene>
<keyword evidence="3" id="KW-0949">S-adenosyl-L-methionine</keyword>
<comment type="caution">
    <text evidence="4">The sequence shown here is derived from an EMBL/GenBank/DDBJ whole genome shotgun (WGS) entry which is preliminary data.</text>
</comment>
<dbReference type="EMBL" id="JFKC01000003">
    <property type="protein sequence ID" value="OSQ52141.1"/>
    <property type="molecule type" value="Genomic_DNA"/>
</dbReference>
<evidence type="ECO:0000256" key="1">
    <source>
        <dbReference type="ARBA" id="ARBA00022603"/>
    </source>
</evidence>
<name>A0A1X4NNP1_9RHOB</name>
<evidence type="ECO:0000256" key="3">
    <source>
        <dbReference type="ARBA" id="ARBA00022691"/>
    </source>
</evidence>
<protein>
    <submittedName>
        <fullName evidence="4">Methyltransferase type 11</fullName>
    </submittedName>
</protein>
<keyword evidence="5" id="KW-1185">Reference proteome</keyword>
<evidence type="ECO:0000313" key="5">
    <source>
        <dbReference type="Proteomes" id="UP000193926"/>
    </source>
</evidence>